<accession>A0A5E4YLZ6</accession>
<evidence type="ECO:0000313" key="3">
    <source>
        <dbReference type="Proteomes" id="UP000334380"/>
    </source>
</evidence>
<evidence type="ECO:0000313" key="2">
    <source>
        <dbReference type="EMBL" id="VVE49425.1"/>
    </source>
</evidence>
<dbReference type="EMBL" id="CABPRU010000016">
    <property type="protein sequence ID" value="VVE49425.1"/>
    <property type="molecule type" value="Genomic_DNA"/>
</dbReference>
<name>A0A5E4YLZ6_9BURK</name>
<proteinExistence type="predicted"/>
<keyword evidence="3" id="KW-1185">Reference proteome</keyword>
<organism evidence="2 3">
    <name type="scientific">Pandoraea terrigena</name>
    <dbReference type="NCBI Taxonomy" id="2508292"/>
    <lineage>
        <taxon>Bacteria</taxon>
        <taxon>Pseudomonadati</taxon>
        <taxon>Pseudomonadota</taxon>
        <taxon>Betaproteobacteria</taxon>
        <taxon>Burkholderiales</taxon>
        <taxon>Burkholderiaceae</taxon>
        <taxon>Pandoraea</taxon>
    </lineage>
</organism>
<dbReference type="AlphaFoldDB" id="A0A5E4YLZ6"/>
<evidence type="ECO:0000256" key="1">
    <source>
        <dbReference type="SAM" id="MobiDB-lite"/>
    </source>
</evidence>
<feature type="region of interest" description="Disordered" evidence="1">
    <location>
        <begin position="115"/>
        <end position="143"/>
    </location>
</feature>
<evidence type="ECO:0008006" key="4">
    <source>
        <dbReference type="Google" id="ProtNLM"/>
    </source>
</evidence>
<gene>
    <name evidence="2" type="ORF">PTE31013_04632</name>
</gene>
<sequence length="143" mass="14549">MQILSKEAKSAILGALHLKTELVDVPEWGDGVAVLVSEMSGTARDAFYSAREGVPKQSISESQAKLLLATVVDESGAPVFDEGDIEGLRAQSSVALDRIAGVAMRLNGMGPAAVEEAAKNSAAGQKSDSGTGSASTSESPSAS</sequence>
<reference evidence="2 3" key="1">
    <citation type="submission" date="2019-08" db="EMBL/GenBank/DDBJ databases">
        <authorList>
            <person name="Peeters C."/>
        </authorList>
    </citation>
    <scope>NUCLEOTIDE SEQUENCE [LARGE SCALE GENOMIC DNA]</scope>
    <source>
        <strain evidence="2 3">LMG 31013</strain>
    </source>
</reference>
<dbReference type="Gene3D" id="3.30.2220.20">
    <property type="entry name" value="Phage tail assembly chaperone gp13-like"/>
    <property type="match status" value="1"/>
</dbReference>
<protein>
    <recommendedName>
        <fullName evidence="4">Phage tail protein</fullName>
    </recommendedName>
</protein>
<dbReference type="RefSeq" id="WP_174978688.1">
    <property type="nucleotide sequence ID" value="NZ_CABPRU010000016.1"/>
</dbReference>
<dbReference type="InterPro" id="IPR038556">
    <property type="entry name" value="TAC_Gp13-like_sf"/>
</dbReference>
<dbReference type="Proteomes" id="UP000334380">
    <property type="component" value="Unassembled WGS sequence"/>
</dbReference>